<accession>A0ABQ7TYP8</accession>
<reference evidence="1 2" key="1">
    <citation type="journal article" date="2021" name="bioRxiv">
        <title>Chromosome-scale and haplotype-resolved genome assembly of a tetraploid potato cultivar.</title>
        <authorList>
            <person name="Sun H."/>
            <person name="Jiao W.-B."/>
            <person name="Krause K."/>
            <person name="Campoy J.A."/>
            <person name="Goel M."/>
            <person name="Folz-Donahue K."/>
            <person name="Kukat C."/>
            <person name="Huettel B."/>
            <person name="Schneeberger K."/>
        </authorList>
    </citation>
    <scope>NUCLEOTIDE SEQUENCE [LARGE SCALE GENOMIC DNA]</scope>
    <source>
        <strain evidence="1">SolTubOtavaFocal</strain>
        <tissue evidence="1">Leaves</tissue>
    </source>
</reference>
<evidence type="ECO:0000313" key="2">
    <source>
        <dbReference type="Proteomes" id="UP000826656"/>
    </source>
</evidence>
<sequence>MKKISEVLGIERPPKCWDDIQPFQLKTGIGGLDSLVYGFDIKFFPHSSVILSIWTATLACKPDHFLDRADLSSEAGFVVYQSLYLLGVNFRWSRTERLKNRTINYSDTTRPQRS</sequence>
<dbReference type="EMBL" id="JAIVGD010000028">
    <property type="protein sequence ID" value="KAH0739261.1"/>
    <property type="molecule type" value="Genomic_DNA"/>
</dbReference>
<evidence type="ECO:0000313" key="1">
    <source>
        <dbReference type="EMBL" id="KAH0739261.1"/>
    </source>
</evidence>
<gene>
    <name evidence="1" type="ORF">KY290_037966</name>
</gene>
<organism evidence="1 2">
    <name type="scientific">Solanum tuberosum</name>
    <name type="common">Potato</name>
    <dbReference type="NCBI Taxonomy" id="4113"/>
    <lineage>
        <taxon>Eukaryota</taxon>
        <taxon>Viridiplantae</taxon>
        <taxon>Streptophyta</taxon>
        <taxon>Embryophyta</taxon>
        <taxon>Tracheophyta</taxon>
        <taxon>Spermatophyta</taxon>
        <taxon>Magnoliopsida</taxon>
        <taxon>eudicotyledons</taxon>
        <taxon>Gunneridae</taxon>
        <taxon>Pentapetalae</taxon>
        <taxon>asterids</taxon>
        <taxon>lamiids</taxon>
        <taxon>Solanales</taxon>
        <taxon>Solanaceae</taxon>
        <taxon>Solanoideae</taxon>
        <taxon>Solaneae</taxon>
        <taxon>Solanum</taxon>
    </lineage>
</organism>
<comment type="caution">
    <text evidence="1">The sequence shown here is derived from an EMBL/GenBank/DDBJ whole genome shotgun (WGS) entry which is preliminary data.</text>
</comment>
<proteinExistence type="predicted"/>
<dbReference type="Proteomes" id="UP000826656">
    <property type="component" value="Unassembled WGS sequence"/>
</dbReference>
<protein>
    <submittedName>
        <fullName evidence="1">Uncharacterized protein</fullName>
    </submittedName>
</protein>
<keyword evidence="2" id="KW-1185">Reference proteome</keyword>
<name>A0ABQ7TYP8_SOLTU</name>